<evidence type="ECO:0000313" key="2">
    <source>
        <dbReference type="Proteomes" id="UP000028534"/>
    </source>
</evidence>
<sequence>MLVTVLFIVYQGVEAITVHDAEAAAWSELMKFVDSQWHQRFDDEPYLLEEQERAKMFFADEDDLFILAEADLTELADRVDELSTEACGCCPSPVRPS</sequence>
<dbReference type="Proteomes" id="UP000028534">
    <property type="component" value="Unassembled WGS sequence"/>
</dbReference>
<comment type="caution">
    <text evidence="1">The sequence shown here is derived from an EMBL/GenBank/DDBJ whole genome shotgun (WGS) entry which is preliminary data.</text>
</comment>
<reference evidence="1 2" key="1">
    <citation type="submission" date="2014-03" db="EMBL/GenBank/DDBJ databases">
        <title>Genome sequence of Sphingobium yanoikuyae B1.</title>
        <authorList>
            <person name="Gan H.M."/>
            <person name="Gan H.Y."/>
            <person name="Savka M.A."/>
        </authorList>
    </citation>
    <scope>NUCLEOTIDE SEQUENCE [LARGE SCALE GENOMIC DNA]</scope>
    <source>
        <strain evidence="1 2">B1</strain>
    </source>
</reference>
<dbReference type="AlphaFoldDB" id="A0A084E223"/>
<protein>
    <submittedName>
        <fullName evidence="1">Uncharacterized protein</fullName>
    </submittedName>
</protein>
<dbReference type="eggNOG" id="ENOG503034C">
    <property type="taxonomic scope" value="Bacteria"/>
</dbReference>
<name>A0A084E223_SPHYA</name>
<accession>A0A084E223</accession>
<proteinExistence type="predicted"/>
<organism evidence="1 2">
    <name type="scientific">Sphingobium yanoikuyae</name>
    <name type="common">Sphingomonas yanoikuyae</name>
    <dbReference type="NCBI Taxonomy" id="13690"/>
    <lineage>
        <taxon>Bacteria</taxon>
        <taxon>Pseudomonadati</taxon>
        <taxon>Pseudomonadota</taxon>
        <taxon>Alphaproteobacteria</taxon>
        <taxon>Sphingomonadales</taxon>
        <taxon>Sphingomonadaceae</taxon>
        <taxon>Sphingobium</taxon>
    </lineage>
</organism>
<dbReference type="PATRIC" id="fig|13690.10.peg.5470"/>
<dbReference type="EMBL" id="JGVR01000082">
    <property type="protein sequence ID" value="KEZ12015.1"/>
    <property type="molecule type" value="Genomic_DNA"/>
</dbReference>
<gene>
    <name evidence="1" type="ORF">CP98_05279</name>
</gene>
<evidence type="ECO:0000313" key="1">
    <source>
        <dbReference type="EMBL" id="KEZ12015.1"/>
    </source>
</evidence>
<dbReference type="RefSeq" id="WP_037523442.1">
    <property type="nucleotide sequence ID" value="NZ_JGVR01000082.1"/>
</dbReference>